<dbReference type="RefSeq" id="YP_009099143.1">
    <property type="nucleotide sequence ID" value="NC_025423.1"/>
</dbReference>
<proteinExistence type="predicted"/>
<sequence>MIDRHFRFLVWKQEDLKKAKLDESEWSAISSIQHKLTKLRSDEGRTPVPVYLVVNEDEPYAGDVLNIIKENEGENK</sequence>
<dbReference type="GeneID" id="22277042"/>
<reference evidence="1" key="1">
    <citation type="journal article" date="2014" name="Virology">
        <title>The odd one out: Bacillus ACT bacteriophage CP-51 exhibits unusual properties compared to related Spounavirinae W.Ph. and Bastille.</title>
        <authorList>
            <person name="Klumpp J."/>
            <person name="Schmuki M."/>
            <person name="Sozhamannan S."/>
            <person name="Beyer W."/>
            <person name="Fouts D.E."/>
            <person name="Bernbach V."/>
            <person name="Calendar R."/>
            <person name="Loessner M.J."/>
        </authorList>
    </citation>
    <scope>NUCLEOTIDE SEQUENCE [LARGE SCALE GENOMIC DNA]</scope>
</reference>
<name>A0A068EPB6_9CAUD</name>
<dbReference type="Proteomes" id="UP000027382">
    <property type="component" value="Segment"/>
</dbReference>
<accession>A0A068EPB6</accession>
<dbReference type="OrthoDB" id="25069at10239"/>
<evidence type="ECO:0000313" key="1">
    <source>
        <dbReference type="EMBL" id="AID50534.1"/>
    </source>
</evidence>
<dbReference type="KEGG" id="vg:22277042"/>
<dbReference type="EMBL" id="KF554508">
    <property type="protein sequence ID" value="AID50534.1"/>
    <property type="molecule type" value="Genomic_DNA"/>
</dbReference>
<keyword evidence="2" id="KW-1185">Reference proteome</keyword>
<organism evidence="1 2">
    <name type="scientific">Bacillus phage CP-51</name>
    <dbReference type="NCBI Taxonomy" id="1391188"/>
    <lineage>
        <taxon>Viruses</taxon>
        <taxon>Duplodnaviria</taxon>
        <taxon>Heunggongvirae</taxon>
        <taxon>Uroviricota</taxon>
        <taxon>Caudoviricetes</taxon>
        <taxon>Herelleviridae</taxon>
        <taxon>Spounavirinae</taxon>
        <taxon>Siminovitchvirus</taxon>
        <taxon>Siminovitchvirus CP51</taxon>
    </lineage>
</organism>
<evidence type="ECO:0000313" key="2">
    <source>
        <dbReference type="Proteomes" id="UP000027382"/>
    </source>
</evidence>
<protein>
    <submittedName>
        <fullName evidence="1">Uncharacterized protein</fullName>
    </submittedName>
</protein>